<comment type="similarity">
    <text evidence="1">Belongs to the transglycosylase Slt family.</text>
</comment>
<reference evidence="4" key="1">
    <citation type="submission" date="2012-06" db="EMBL/GenBank/DDBJ databases">
        <title>Complete sequence of chromosome of Desulfomonile tiedjei DSM 6799.</title>
        <authorList>
            <person name="Lucas S."/>
            <person name="Copeland A."/>
            <person name="Lapidus A."/>
            <person name="Glavina del Rio T."/>
            <person name="Dalin E."/>
            <person name="Tice H."/>
            <person name="Bruce D."/>
            <person name="Goodwin L."/>
            <person name="Pitluck S."/>
            <person name="Peters L."/>
            <person name="Ovchinnikova G."/>
            <person name="Zeytun A."/>
            <person name="Lu M."/>
            <person name="Kyrpides N."/>
            <person name="Mavromatis K."/>
            <person name="Ivanova N."/>
            <person name="Brettin T."/>
            <person name="Detter J.C."/>
            <person name="Han C."/>
            <person name="Larimer F."/>
            <person name="Land M."/>
            <person name="Hauser L."/>
            <person name="Markowitz V."/>
            <person name="Cheng J.-F."/>
            <person name="Hugenholtz P."/>
            <person name="Woyke T."/>
            <person name="Wu D."/>
            <person name="Spring S."/>
            <person name="Schroeder M."/>
            <person name="Brambilla E."/>
            <person name="Klenk H.-P."/>
            <person name="Eisen J.A."/>
        </authorList>
    </citation>
    <scope>NUCLEOTIDE SEQUENCE [LARGE SCALE GENOMIC DNA]</scope>
    <source>
        <strain evidence="4">ATCC 49306 / DSM 6799 / DCB-1</strain>
    </source>
</reference>
<keyword evidence="4" id="KW-1185">Reference proteome</keyword>
<dbReference type="KEGG" id="dti:Desti_3071"/>
<dbReference type="Proteomes" id="UP000006055">
    <property type="component" value="Chromosome"/>
</dbReference>
<proteinExistence type="inferred from homology"/>
<sequence length="202" mass="22360">MHGVWVRLLVICTIMVFPTVSYADIYMRTHKDGTKEFTNRPSGPGWIFHMSESGEIPVIEFSKAGKMRSIDEIVSEIAEKFNIESSLVKAIIMAESNCNPNAVSRKGAQGLMQLMPSTAKDMNVTKPFDPHDNILGGVKYIKGLLASYGNLKLALAAYNAGPGTVEKYAGIPPYRETINYVDKVMGYYLKFKSDPTLKLSVN</sequence>
<dbReference type="STRING" id="706587.Desti_3071"/>
<dbReference type="Pfam" id="PF01464">
    <property type="entry name" value="SLT"/>
    <property type="match status" value="1"/>
</dbReference>
<dbReference type="AlphaFoldDB" id="I4C842"/>
<dbReference type="RefSeq" id="WP_014810870.1">
    <property type="nucleotide sequence ID" value="NC_018025.1"/>
</dbReference>
<name>I4C842_DESTA</name>
<dbReference type="CDD" id="cd00254">
    <property type="entry name" value="LT-like"/>
    <property type="match status" value="1"/>
</dbReference>
<dbReference type="GO" id="GO:0000270">
    <property type="term" value="P:peptidoglycan metabolic process"/>
    <property type="evidence" value="ECO:0007669"/>
    <property type="project" value="InterPro"/>
</dbReference>
<dbReference type="PANTHER" id="PTHR37423:SF2">
    <property type="entry name" value="MEMBRANE-BOUND LYTIC MUREIN TRANSGLYCOSYLASE C"/>
    <property type="match status" value="1"/>
</dbReference>
<dbReference type="InterPro" id="IPR023346">
    <property type="entry name" value="Lysozyme-like_dom_sf"/>
</dbReference>
<gene>
    <name evidence="3" type="ordered locus">Desti_3071</name>
</gene>
<dbReference type="InterPro" id="IPR000189">
    <property type="entry name" value="Transglyc_AS"/>
</dbReference>
<dbReference type="GO" id="GO:0016020">
    <property type="term" value="C:membrane"/>
    <property type="evidence" value="ECO:0007669"/>
    <property type="project" value="InterPro"/>
</dbReference>
<accession>I4C842</accession>
<dbReference type="EMBL" id="CP003360">
    <property type="protein sequence ID" value="AFM25733.1"/>
    <property type="molecule type" value="Genomic_DNA"/>
</dbReference>
<evidence type="ECO:0000259" key="2">
    <source>
        <dbReference type="Pfam" id="PF01464"/>
    </source>
</evidence>
<dbReference type="GO" id="GO:0008933">
    <property type="term" value="F:peptidoglycan lytic transglycosylase activity"/>
    <property type="evidence" value="ECO:0007669"/>
    <property type="project" value="InterPro"/>
</dbReference>
<dbReference type="OrthoDB" id="9781970at2"/>
<dbReference type="HOGENOM" id="CLU_065765_4_6_7"/>
<dbReference type="PANTHER" id="PTHR37423">
    <property type="entry name" value="SOLUBLE LYTIC MUREIN TRANSGLYCOSYLASE-RELATED"/>
    <property type="match status" value="1"/>
</dbReference>
<evidence type="ECO:0000313" key="3">
    <source>
        <dbReference type="EMBL" id="AFM25733.1"/>
    </source>
</evidence>
<evidence type="ECO:0000313" key="4">
    <source>
        <dbReference type="Proteomes" id="UP000006055"/>
    </source>
</evidence>
<organism evidence="3 4">
    <name type="scientific">Desulfomonile tiedjei (strain ATCC 49306 / DSM 6799 / DCB-1)</name>
    <dbReference type="NCBI Taxonomy" id="706587"/>
    <lineage>
        <taxon>Bacteria</taxon>
        <taxon>Pseudomonadati</taxon>
        <taxon>Thermodesulfobacteriota</taxon>
        <taxon>Desulfomonilia</taxon>
        <taxon>Desulfomonilales</taxon>
        <taxon>Desulfomonilaceae</taxon>
        <taxon>Desulfomonile</taxon>
    </lineage>
</organism>
<protein>
    <submittedName>
        <fullName evidence="3">Soluble lytic murein transglycosylase-like protein</fullName>
    </submittedName>
</protein>
<evidence type="ECO:0000256" key="1">
    <source>
        <dbReference type="ARBA" id="ARBA00007734"/>
    </source>
</evidence>
<dbReference type="Gene3D" id="1.10.530.10">
    <property type="match status" value="1"/>
</dbReference>
<dbReference type="eggNOG" id="COG0741">
    <property type="taxonomic scope" value="Bacteria"/>
</dbReference>
<dbReference type="SUPFAM" id="SSF53955">
    <property type="entry name" value="Lysozyme-like"/>
    <property type="match status" value="1"/>
</dbReference>
<dbReference type="PROSITE" id="PS00922">
    <property type="entry name" value="TRANSGLYCOSYLASE"/>
    <property type="match status" value="1"/>
</dbReference>
<feature type="domain" description="Transglycosylase SLT" evidence="2">
    <location>
        <begin position="74"/>
        <end position="173"/>
    </location>
</feature>
<dbReference type="InterPro" id="IPR008258">
    <property type="entry name" value="Transglycosylase_SLT_dom_1"/>
</dbReference>